<protein>
    <submittedName>
        <fullName evidence="1">Uncharacterized protein</fullName>
    </submittedName>
</protein>
<sequence length="87" mass="9294">MAPFGQKGKYLLYKNPSHFFSSSLIPVPTLHSPHHGGSDAAHSRTLPTPTPTSTPPPADDRSTRQSTPLLADDRPTPTVAPLNNVKA</sequence>
<accession>A0ACC0MRN0</accession>
<name>A0ACC0MRN0_RHOML</name>
<reference evidence="1" key="1">
    <citation type="submission" date="2022-02" db="EMBL/GenBank/DDBJ databases">
        <title>Plant Genome Project.</title>
        <authorList>
            <person name="Zhang R.-G."/>
        </authorList>
    </citation>
    <scope>NUCLEOTIDE SEQUENCE</scope>
    <source>
        <strain evidence="1">AT1</strain>
    </source>
</reference>
<dbReference type="EMBL" id="CM046395">
    <property type="protein sequence ID" value="KAI8543167.1"/>
    <property type="molecule type" value="Genomic_DNA"/>
</dbReference>
<evidence type="ECO:0000313" key="1">
    <source>
        <dbReference type="EMBL" id="KAI8543167.1"/>
    </source>
</evidence>
<dbReference type="Proteomes" id="UP001062846">
    <property type="component" value="Chromosome 8"/>
</dbReference>
<gene>
    <name evidence="1" type="ORF">RHMOL_Rhmol08G0196500</name>
</gene>
<proteinExistence type="predicted"/>
<organism evidence="1 2">
    <name type="scientific">Rhododendron molle</name>
    <name type="common">Chinese azalea</name>
    <name type="synonym">Azalea mollis</name>
    <dbReference type="NCBI Taxonomy" id="49168"/>
    <lineage>
        <taxon>Eukaryota</taxon>
        <taxon>Viridiplantae</taxon>
        <taxon>Streptophyta</taxon>
        <taxon>Embryophyta</taxon>
        <taxon>Tracheophyta</taxon>
        <taxon>Spermatophyta</taxon>
        <taxon>Magnoliopsida</taxon>
        <taxon>eudicotyledons</taxon>
        <taxon>Gunneridae</taxon>
        <taxon>Pentapetalae</taxon>
        <taxon>asterids</taxon>
        <taxon>Ericales</taxon>
        <taxon>Ericaceae</taxon>
        <taxon>Ericoideae</taxon>
        <taxon>Rhodoreae</taxon>
        <taxon>Rhododendron</taxon>
    </lineage>
</organism>
<comment type="caution">
    <text evidence="1">The sequence shown here is derived from an EMBL/GenBank/DDBJ whole genome shotgun (WGS) entry which is preliminary data.</text>
</comment>
<keyword evidence="2" id="KW-1185">Reference proteome</keyword>
<evidence type="ECO:0000313" key="2">
    <source>
        <dbReference type="Proteomes" id="UP001062846"/>
    </source>
</evidence>